<dbReference type="NCBIfam" id="TIGR00711">
    <property type="entry name" value="efflux_EmrB"/>
    <property type="match status" value="1"/>
</dbReference>
<dbReference type="GO" id="GO:0022857">
    <property type="term" value="F:transmembrane transporter activity"/>
    <property type="evidence" value="ECO:0007669"/>
    <property type="project" value="InterPro"/>
</dbReference>
<comment type="subcellular location">
    <subcellularLocation>
        <location evidence="1">Cell membrane</location>
        <topology evidence="1">Multi-pass membrane protein</topology>
    </subcellularLocation>
</comment>
<evidence type="ECO:0000256" key="8">
    <source>
        <dbReference type="SAM" id="Phobius"/>
    </source>
</evidence>
<dbReference type="InterPro" id="IPR020846">
    <property type="entry name" value="MFS_dom"/>
</dbReference>
<reference evidence="10" key="1">
    <citation type="submission" date="2021-01" db="EMBL/GenBank/DDBJ databases">
        <title>Modified the classification status of verrucomicrobia.</title>
        <authorList>
            <person name="Feng X."/>
        </authorList>
    </citation>
    <scope>NUCLEOTIDE SEQUENCE</scope>
    <source>
        <strain evidence="10">KCTC 22041</strain>
    </source>
</reference>
<dbReference type="EMBL" id="JAENIJ010000008">
    <property type="protein sequence ID" value="MBK1882209.1"/>
    <property type="molecule type" value="Genomic_DNA"/>
</dbReference>
<comment type="caution">
    <text evidence="10">The sequence shown here is derived from an EMBL/GenBank/DDBJ whole genome shotgun (WGS) entry which is preliminary data.</text>
</comment>
<dbReference type="Gene3D" id="1.20.1720.10">
    <property type="entry name" value="Multidrug resistance protein D"/>
    <property type="match status" value="1"/>
</dbReference>
<feature type="transmembrane region" description="Helical" evidence="8">
    <location>
        <begin position="264"/>
        <end position="288"/>
    </location>
</feature>
<sequence length="514" mass="54934">MLKWIIAISASLGAILEVIDTVITNVALVDIRGNLGASLSEAGWISTSYACANVVVIPLSAWLGYRFGKRNYFVFSLLGFTAASLLCGLSTNLGMLIFARVLQGLAGGGLLAKAQSIVFEAFPAGERAVAQAIFGMGVIVGPAIGPLLGGWLTDNMGWRWIFFINIPVGLLAVAMSRIFMPVDDKTKLKKDSTVDWSGIGLLAVGLACFQIMLEEGQQEDWFDSPLICITAIASVIGIALFIWRELTTEHPAVDLRVLKYPSMVGGTIYSAILGIGLYGIMFAVPVFVQDYLHYTAFQSGQLLVPGALVSAVGMMLFGRIGNIVPPRRLICIGALLTSVTGFLLMNMNPNTGYGQIIPALLFRGMGSVLIFMPLSIATLGPLPKKDIAAGSGLYSLTRQLGSSIGIALITTMLARREALHRSVLVEKLTAYRPVVQDRLNTLTGGFSGFNPDPVAVKHQAYQLLDQTVNGQSTLLAFEDIFFYIAIMFICSLPLLFLLGGKGGKDASKAAAAAH</sequence>
<dbReference type="InterPro" id="IPR036259">
    <property type="entry name" value="MFS_trans_sf"/>
</dbReference>
<dbReference type="Gene3D" id="1.20.1250.20">
    <property type="entry name" value="MFS general substrate transporter like domains"/>
    <property type="match status" value="1"/>
</dbReference>
<dbReference type="PROSITE" id="PS00217">
    <property type="entry name" value="SUGAR_TRANSPORT_2"/>
    <property type="match status" value="1"/>
</dbReference>
<dbReference type="PANTHER" id="PTHR42718:SF9">
    <property type="entry name" value="MAJOR FACILITATOR SUPERFAMILY MULTIDRUG TRANSPORTER MFSC"/>
    <property type="match status" value="1"/>
</dbReference>
<proteinExistence type="inferred from homology"/>
<evidence type="ECO:0000256" key="1">
    <source>
        <dbReference type="ARBA" id="ARBA00004651"/>
    </source>
</evidence>
<feature type="transmembrane region" description="Helical" evidence="8">
    <location>
        <begin position="300"/>
        <end position="317"/>
    </location>
</feature>
<evidence type="ECO:0000256" key="5">
    <source>
        <dbReference type="ARBA" id="ARBA00022692"/>
    </source>
</evidence>
<keyword evidence="11" id="KW-1185">Reference proteome</keyword>
<feature type="transmembrane region" description="Helical" evidence="8">
    <location>
        <begin position="329"/>
        <end position="348"/>
    </location>
</feature>
<feature type="transmembrane region" description="Helical" evidence="8">
    <location>
        <begin position="72"/>
        <end position="91"/>
    </location>
</feature>
<dbReference type="CDD" id="cd17503">
    <property type="entry name" value="MFS_LmrB_MDR_like"/>
    <property type="match status" value="1"/>
</dbReference>
<keyword evidence="3" id="KW-0813">Transport</keyword>
<keyword evidence="4" id="KW-1003">Cell membrane</keyword>
<feature type="transmembrane region" description="Helical" evidence="8">
    <location>
        <begin position="480"/>
        <end position="498"/>
    </location>
</feature>
<dbReference type="PROSITE" id="PS50850">
    <property type="entry name" value="MFS"/>
    <property type="match status" value="1"/>
</dbReference>
<dbReference type="PRINTS" id="PR01036">
    <property type="entry name" value="TCRTETB"/>
</dbReference>
<dbReference type="InterPro" id="IPR011701">
    <property type="entry name" value="MFS"/>
</dbReference>
<feature type="transmembrane region" description="Helical" evidence="8">
    <location>
        <begin position="44"/>
        <end position="65"/>
    </location>
</feature>
<evidence type="ECO:0000256" key="3">
    <source>
        <dbReference type="ARBA" id="ARBA00022448"/>
    </source>
</evidence>
<evidence type="ECO:0000259" key="9">
    <source>
        <dbReference type="PROSITE" id="PS50850"/>
    </source>
</evidence>
<keyword evidence="6 8" id="KW-1133">Transmembrane helix</keyword>
<evidence type="ECO:0000256" key="4">
    <source>
        <dbReference type="ARBA" id="ARBA00022475"/>
    </source>
</evidence>
<protein>
    <submittedName>
        <fullName evidence="10">DHA2 family efflux MFS transporter permease subunit</fullName>
    </submittedName>
</protein>
<gene>
    <name evidence="10" type="ORF">JIN85_07275</name>
</gene>
<feature type="domain" description="Major facilitator superfamily (MFS) profile" evidence="9">
    <location>
        <begin position="6"/>
        <end position="503"/>
    </location>
</feature>
<name>A0A934S6R5_9BACT</name>
<dbReference type="Proteomes" id="UP000603141">
    <property type="component" value="Unassembled WGS sequence"/>
</dbReference>
<evidence type="ECO:0000256" key="6">
    <source>
        <dbReference type="ARBA" id="ARBA00022989"/>
    </source>
</evidence>
<feature type="transmembrane region" description="Helical" evidence="8">
    <location>
        <begin position="128"/>
        <end position="148"/>
    </location>
</feature>
<dbReference type="Pfam" id="PF07690">
    <property type="entry name" value="MFS_1"/>
    <property type="match status" value="1"/>
</dbReference>
<comment type="similarity">
    <text evidence="2">Belongs to the major facilitator superfamily. EmrB family.</text>
</comment>
<dbReference type="AlphaFoldDB" id="A0A934S6R5"/>
<feature type="transmembrane region" description="Helical" evidence="8">
    <location>
        <begin position="392"/>
        <end position="414"/>
    </location>
</feature>
<keyword evidence="7 8" id="KW-0472">Membrane</keyword>
<feature type="transmembrane region" description="Helical" evidence="8">
    <location>
        <begin position="160"/>
        <end position="180"/>
    </location>
</feature>
<dbReference type="InterPro" id="IPR004638">
    <property type="entry name" value="EmrB-like"/>
</dbReference>
<organism evidence="10 11">
    <name type="scientific">Luteolibacter pohnpeiensis</name>
    <dbReference type="NCBI Taxonomy" id="454153"/>
    <lineage>
        <taxon>Bacteria</taxon>
        <taxon>Pseudomonadati</taxon>
        <taxon>Verrucomicrobiota</taxon>
        <taxon>Verrucomicrobiia</taxon>
        <taxon>Verrucomicrobiales</taxon>
        <taxon>Verrucomicrobiaceae</taxon>
        <taxon>Luteolibacter</taxon>
    </lineage>
</organism>
<evidence type="ECO:0000313" key="11">
    <source>
        <dbReference type="Proteomes" id="UP000603141"/>
    </source>
</evidence>
<evidence type="ECO:0000256" key="7">
    <source>
        <dbReference type="ARBA" id="ARBA00023136"/>
    </source>
</evidence>
<dbReference type="GO" id="GO:0005886">
    <property type="term" value="C:plasma membrane"/>
    <property type="evidence" value="ECO:0007669"/>
    <property type="project" value="UniProtKB-SubCell"/>
</dbReference>
<dbReference type="InterPro" id="IPR005829">
    <property type="entry name" value="Sugar_transporter_CS"/>
</dbReference>
<feature type="transmembrane region" description="Helical" evidence="8">
    <location>
        <begin position="360"/>
        <end position="380"/>
    </location>
</feature>
<accession>A0A934S6R5</accession>
<dbReference type="SUPFAM" id="SSF103473">
    <property type="entry name" value="MFS general substrate transporter"/>
    <property type="match status" value="1"/>
</dbReference>
<evidence type="ECO:0000256" key="2">
    <source>
        <dbReference type="ARBA" id="ARBA00008537"/>
    </source>
</evidence>
<feature type="transmembrane region" description="Helical" evidence="8">
    <location>
        <begin position="224"/>
        <end position="243"/>
    </location>
</feature>
<keyword evidence="5 8" id="KW-0812">Transmembrane</keyword>
<evidence type="ECO:0000313" key="10">
    <source>
        <dbReference type="EMBL" id="MBK1882209.1"/>
    </source>
</evidence>
<dbReference type="PANTHER" id="PTHR42718">
    <property type="entry name" value="MAJOR FACILITATOR SUPERFAMILY MULTIDRUG TRANSPORTER MFSC"/>
    <property type="match status" value="1"/>
</dbReference>